<reference evidence="2" key="1">
    <citation type="journal article" date="2010" name="Science">
        <title>Signatures of adaptation to obligate biotrophy in the Hyaloperonospora arabidopsidis genome.</title>
        <authorList>
            <person name="Baxter L."/>
            <person name="Tripathy S."/>
            <person name="Ishaque N."/>
            <person name="Boot N."/>
            <person name="Cabral A."/>
            <person name="Kemen E."/>
            <person name="Thines M."/>
            <person name="Ah-Fong A."/>
            <person name="Anderson R."/>
            <person name="Badejoko W."/>
            <person name="Bittner-Eddy P."/>
            <person name="Boore J.L."/>
            <person name="Chibucos M.C."/>
            <person name="Coates M."/>
            <person name="Dehal P."/>
            <person name="Delehaunty K."/>
            <person name="Dong S."/>
            <person name="Downton P."/>
            <person name="Dumas B."/>
            <person name="Fabro G."/>
            <person name="Fronick C."/>
            <person name="Fuerstenberg S.I."/>
            <person name="Fulton L."/>
            <person name="Gaulin E."/>
            <person name="Govers F."/>
            <person name="Hughes L."/>
            <person name="Humphray S."/>
            <person name="Jiang R.H."/>
            <person name="Judelson H."/>
            <person name="Kamoun S."/>
            <person name="Kyung K."/>
            <person name="Meijer H."/>
            <person name="Minx P."/>
            <person name="Morris P."/>
            <person name="Nelson J."/>
            <person name="Phuntumart V."/>
            <person name="Qutob D."/>
            <person name="Rehmany A."/>
            <person name="Rougon-Cardoso A."/>
            <person name="Ryden P."/>
            <person name="Torto-Alalibo T."/>
            <person name="Studholme D."/>
            <person name="Wang Y."/>
            <person name="Win J."/>
            <person name="Wood J."/>
            <person name="Clifton S.W."/>
            <person name="Rogers J."/>
            <person name="Van den Ackerveken G."/>
            <person name="Jones J.D."/>
            <person name="McDowell J.M."/>
            <person name="Beynon J."/>
            <person name="Tyler B.M."/>
        </authorList>
    </citation>
    <scope>NUCLEOTIDE SEQUENCE [LARGE SCALE GENOMIC DNA]</scope>
    <source>
        <strain evidence="2">Emoy2</strain>
    </source>
</reference>
<evidence type="ECO:0000313" key="2">
    <source>
        <dbReference type="Proteomes" id="UP000011713"/>
    </source>
</evidence>
<dbReference type="EnsemblProtists" id="HpaT809166">
    <property type="protein sequence ID" value="HpaP809166"/>
    <property type="gene ID" value="HpaG809166"/>
</dbReference>
<name>M4BRX6_HYAAE</name>
<keyword evidence="2" id="KW-1185">Reference proteome</keyword>
<proteinExistence type="predicted"/>
<dbReference type="EMBL" id="JH598667">
    <property type="status" value="NOT_ANNOTATED_CDS"/>
    <property type="molecule type" value="Genomic_DNA"/>
</dbReference>
<sequence>MVAAIGIDINTFTPAIVLLSVSVVIAPKVNIAYDHGVKLAHSCVPVKQLQPNAPGRPLYRYRSFRVVHCSTGTEPAQFGMGEAKKC</sequence>
<dbReference type="AlphaFoldDB" id="M4BRX6"/>
<organism evidence="1 2">
    <name type="scientific">Hyaloperonospora arabidopsidis (strain Emoy2)</name>
    <name type="common">Downy mildew agent</name>
    <name type="synonym">Peronospora arabidopsidis</name>
    <dbReference type="NCBI Taxonomy" id="559515"/>
    <lineage>
        <taxon>Eukaryota</taxon>
        <taxon>Sar</taxon>
        <taxon>Stramenopiles</taxon>
        <taxon>Oomycota</taxon>
        <taxon>Peronosporomycetes</taxon>
        <taxon>Peronosporales</taxon>
        <taxon>Peronosporaceae</taxon>
        <taxon>Hyaloperonospora</taxon>
    </lineage>
</organism>
<dbReference type="Proteomes" id="UP000011713">
    <property type="component" value="Unassembled WGS sequence"/>
</dbReference>
<dbReference type="VEuPathDB" id="FungiDB:HpaG809166"/>
<dbReference type="InParanoid" id="M4BRX6"/>
<protein>
    <submittedName>
        <fullName evidence="1">Uncharacterized protein</fullName>
    </submittedName>
</protein>
<reference evidence="1" key="2">
    <citation type="submission" date="2015-06" db="UniProtKB">
        <authorList>
            <consortium name="EnsemblProtists"/>
        </authorList>
    </citation>
    <scope>IDENTIFICATION</scope>
    <source>
        <strain evidence="1">Emoy2</strain>
    </source>
</reference>
<evidence type="ECO:0000313" key="1">
    <source>
        <dbReference type="EnsemblProtists" id="HpaP809166"/>
    </source>
</evidence>
<dbReference type="HOGENOM" id="CLU_2502755_0_0_1"/>
<accession>M4BRX6</accession>